<dbReference type="OrthoDB" id="3010369at2"/>
<feature type="chain" id="PRO_5038708222" evidence="1">
    <location>
        <begin position="22"/>
        <end position="135"/>
    </location>
</feature>
<keyword evidence="3" id="KW-1185">Reference proteome</keyword>
<evidence type="ECO:0000313" key="2">
    <source>
        <dbReference type="EMBL" id="TDR53476.1"/>
    </source>
</evidence>
<protein>
    <submittedName>
        <fullName evidence="2">Uncharacterized protein</fullName>
    </submittedName>
</protein>
<dbReference type="InterPro" id="IPR048127">
    <property type="entry name" value="BacA"/>
</dbReference>
<reference evidence="2 3" key="1">
    <citation type="submission" date="2019-03" db="EMBL/GenBank/DDBJ databases">
        <title>Genomic Encyclopedia of Type Strains, Phase III (KMG-III): the genomes of soil and plant-associated and newly described type strains.</title>
        <authorList>
            <person name="Whitman W."/>
        </authorList>
    </citation>
    <scope>NUCLEOTIDE SEQUENCE [LARGE SCALE GENOMIC DNA]</scope>
    <source>
        <strain evidence="2 3">CECT 7972</strain>
    </source>
</reference>
<dbReference type="RefSeq" id="WP_133620337.1">
    <property type="nucleotide sequence ID" value="NZ_JAASUO010000001.1"/>
</dbReference>
<organism evidence="2 3">
    <name type="scientific">Listeria rocourtiae</name>
    <dbReference type="NCBI Taxonomy" id="647910"/>
    <lineage>
        <taxon>Bacteria</taxon>
        <taxon>Bacillati</taxon>
        <taxon>Bacillota</taxon>
        <taxon>Bacilli</taxon>
        <taxon>Bacillales</taxon>
        <taxon>Listeriaceae</taxon>
        <taxon>Listeria</taxon>
    </lineage>
</organism>
<evidence type="ECO:0000313" key="3">
    <source>
        <dbReference type="Proteomes" id="UP000295558"/>
    </source>
</evidence>
<sequence length="135" mass="14413">MKKILNLLIALVLATTISISAIPLATNAASAGTKYTHNHVGYTCYKMSYYISPAQAKKVKAQTKKLNTIASITNFIGLSGFTAGVASLAFGSAVDANQVFVSAANKNKGVQVTYISHFSNYTTDSYMSNAKYVIK</sequence>
<dbReference type="Proteomes" id="UP000295558">
    <property type="component" value="Unassembled WGS sequence"/>
</dbReference>
<dbReference type="AlphaFoldDB" id="A0A4V3DPT1"/>
<keyword evidence="1" id="KW-0732">Signal</keyword>
<name>A0A4V3DPT1_9LIST</name>
<proteinExistence type="predicted"/>
<evidence type="ECO:0000256" key="1">
    <source>
        <dbReference type="SAM" id="SignalP"/>
    </source>
</evidence>
<feature type="signal peptide" evidence="1">
    <location>
        <begin position="1"/>
        <end position="21"/>
    </location>
</feature>
<gene>
    <name evidence="2" type="ORF">DFP96_10462</name>
</gene>
<dbReference type="NCBIfam" id="NF041453">
    <property type="entry name" value="Bac51"/>
    <property type="match status" value="1"/>
</dbReference>
<dbReference type="EMBL" id="SNZK01000004">
    <property type="protein sequence ID" value="TDR53476.1"/>
    <property type="molecule type" value="Genomic_DNA"/>
</dbReference>
<comment type="caution">
    <text evidence="2">The sequence shown here is derived from an EMBL/GenBank/DDBJ whole genome shotgun (WGS) entry which is preliminary data.</text>
</comment>
<accession>A0A4V3DPT1</accession>